<proteinExistence type="inferred from homology"/>
<evidence type="ECO:0000256" key="3">
    <source>
        <dbReference type="ARBA" id="ARBA00023315"/>
    </source>
</evidence>
<feature type="domain" description="N-acetyltransferase" evidence="5">
    <location>
        <begin position="19"/>
        <end position="151"/>
    </location>
</feature>
<protein>
    <recommendedName>
        <fullName evidence="4">Mycothiol acetyltransferase</fullName>
        <shortName evidence="4">MSH acetyltransferase</shortName>
        <ecNumber evidence="4">2.3.1.189</ecNumber>
    </recommendedName>
    <alternativeName>
        <fullName evidence="4">Mycothiol synthase</fullName>
    </alternativeName>
</protein>
<dbReference type="AlphaFoldDB" id="A0A3N2BB66"/>
<feature type="binding site" evidence="4">
    <location>
        <position position="257"/>
    </location>
    <ligand>
        <name>1D-myo-inositol 2-(L-cysteinylamino)-2-deoxy-alpha-D-glucopyranoside</name>
        <dbReference type="ChEBI" id="CHEBI:58887"/>
    </ligand>
</feature>
<comment type="caution">
    <text evidence="4">Lacks conserved residue(s) required for the propagation of feature annotation.</text>
</comment>
<feature type="binding site" evidence="4">
    <location>
        <begin position="300"/>
        <end position="305"/>
    </location>
    <ligand>
        <name>acetyl-CoA</name>
        <dbReference type="ChEBI" id="CHEBI:57288"/>
        <label>2</label>
    </ligand>
</feature>
<dbReference type="Pfam" id="PF00583">
    <property type="entry name" value="Acetyltransf_1"/>
    <property type="match status" value="1"/>
</dbReference>
<dbReference type="RefSeq" id="WP_123303049.1">
    <property type="nucleotide sequence ID" value="NZ_RKHK01000001.1"/>
</dbReference>
<dbReference type="CDD" id="cd04301">
    <property type="entry name" value="NAT_SF"/>
    <property type="match status" value="2"/>
</dbReference>
<comment type="subunit">
    <text evidence="4">Monomer.</text>
</comment>
<keyword evidence="1 4" id="KW-0808">Transferase</keyword>
<dbReference type="PANTHER" id="PTHR43617">
    <property type="entry name" value="L-AMINO ACID N-ACETYLTRANSFERASE"/>
    <property type="match status" value="1"/>
</dbReference>
<feature type="binding site" evidence="4">
    <location>
        <begin position="261"/>
        <end position="263"/>
    </location>
    <ligand>
        <name>acetyl-CoA</name>
        <dbReference type="ChEBI" id="CHEBI:57288"/>
        <label>2</label>
    </ligand>
</feature>
<dbReference type="PANTHER" id="PTHR43617:SF31">
    <property type="entry name" value="MYCOTHIOL ACETYLTRANSFERASE"/>
    <property type="match status" value="1"/>
</dbReference>
<name>A0A3N2BB66_9MICO</name>
<evidence type="ECO:0000313" key="6">
    <source>
        <dbReference type="EMBL" id="ROR72499.1"/>
    </source>
</evidence>
<dbReference type="EC" id="2.3.1.189" evidence="4"/>
<sequence length="322" mass="34285">MPAGTLTIENHLSRADAHAALALATMIDEHDGVSAFNDQSRVVLRSQLTGGPAPEAEGVRHVLLRAGDALVGYAQLDVAGHSGELAVHPERRRQGHGRSLLDAVRTEDPRAALWAHGDLPGARALAASAGLQPQRTLLKLAASLPEAMAVAGVPADSSPAAHGLPQARTFEDDDAQALLELNARAFATHPEQGRMSLADLRARQQEPWFDPGELWLVPAESLEVAAEPSGSPAPRLAAFLWLKIEPGADRAGPQEGEIYVLGVDPQEQGRRWGSRLTSLALARLAARGLRHAALYVEADNIAARRTYERKGFATAAVDTQFA</sequence>
<evidence type="ECO:0000259" key="5">
    <source>
        <dbReference type="PROSITE" id="PS51186"/>
    </source>
</evidence>
<organism evidence="6 7">
    <name type="scientific">Bogoriella caseilytica</name>
    <dbReference type="NCBI Taxonomy" id="56055"/>
    <lineage>
        <taxon>Bacteria</taxon>
        <taxon>Bacillati</taxon>
        <taxon>Actinomycetota</taxon>
        <taxon>Actinomycetes</taxon>
        <taxon>Micrococcales</taxon>
        <taxon>Bogoriellaceae</taxon>
        <taxon>Bogoriella</taxon>
    </lineage>
</organism>
<evidence type="ECO:0000256" key="4">
    <source>
        <dbReference type="HAMAP-Rule" id="MF_01698"/>
    </source>
</evidence>
<dbReference type="Proteomes" id="UP000280668">
    <property type="component" value="Unassembled WGS sequence"/>
</dbReference>
<evidence type="ECO:0000256" key="1">
    <source>
        <dbReference type="ARBA" id="ARBA00022679"/>
    </source>
</evidence>
<dbReference type="HAMAP" id="MF_01698">
    <property type="entry name" value="MshD"/>
    <property type="match status" value="1"/>
</dbReference>
<feature type="binding site" evidence="4">
    <location>
        <begin position="85"/>
        <end position="87"/>
    </location>
    <ligand>
        <name>acetyl-CoA</name>
        <dbReference type="ChEBI" id="CHEBI:57288"/>
        <label>1</label>
    </ligand>
</feature>
<dbReference type="GO" id="GO:0035447">
    <property type="term" value="F:mycothiol synthase activity"/>
    <property type="evidence" value="ECO:0007669"/>
    <property type="project" value="UniProtKB-UniRule"/>
</dbReference>
<dbReference type="PROSITE" id="PS51186">
    <property type="entry name" value="GNAT"/>
    <property type="match status" value="2"/>
</dbReference>
<feature type="binding site" evidence="4">
    <location>
        <position position="243"/>
    </location>
    <ligand>
        <name>1D-myo-inositol 2-(L-cysteinylamino)-2-deoxy-alpha-D-glucopyranoside</name>
        <dbReference type="ChEBI" id="CHEBI:58887"/>
    </ligand>
</feature>
<dbReference type="InterPro" id="IPR050276">
    <property type="entry name" value="MshD_Acetyltransferase"/>
</dbReference>
<feature type="domain" description="N-acetyltransferase" evidence="5">
    <location>
        <begin position="165"/>
        <end position="322"/>
    </location>
</feature>
<dbReference type="GO" id="GO:0010125">
    <property type="term" value="P:mycothiol biosynthetic process"/>
    <property type="evidence" value="ECO:0007669"/>
    <property type="project" value="UniProtKB-UniRule"/>
</dbReference>
<dbReference type="InterPro" id="IPR016181">
    <property type="entry name" value="Acyl_CoA_acyltransferase"/>
</dbReference>
<feature type="binding site" evidence="4">
    <location>
        <position position="38"/>
    </location>
    <ligand>
        <name>1D-myo-inositol 2-(L-cysteinylamino)-2-deoxy-alpha-D-glucopyranoside</name>
        <dbReference type="ChEBI" id="CHEBI:58887"/>
    </ligand>
</feature>
<gene>
    <name evidence="4" type="primary">mshD</name>
    <name evidence="6" type="ORF">EDD31_0850</name>
</gene>
<dbReference type="InterPro" id="IPR017813">
    <property type="entry name" value="Mycothiol_AcTrfase"/>
</dbReference>
<comment type="caution">
    <text evidence="6">The sequence shown here is derived from an EMBL/GenBank/DDBJ whole genome shotgun (WGS) entry which is preliminary data.</text>
</comment>
<feature type="binding site" evidence="4">
    <location>
        <position position="295"/>
    </location>
    <ligand>
        <name>1D-myo-inositol 2-(L-cysteinylamino)-2-deoxy-alpha-D-glucopyranoside</name>
        <dbReference type="ChEBI" id="CHEBI:58887"/>
    </ligand>
</feature>
<keyword evidence="3 4" id="KW-0012">Acyltransferase</keyword>
<evidence type="ECO:0000256" key="2">
    <source>
        <dbReference type="ARBA" id="ARBA00022737"/>
    </source>
</evidence>
<feature type="binding site" evidence="4">
    <location>
        <position position="191"/>
    </location>
    <ligand>
        <name>1D-myo-inositol 2-(L-cysteinylamino)-2-deoxy-alpha-D-glucopyranoside</name>
        <dbReference type="ChEBI" id="CHEBI:58887"/>
    </ligand>
</feature>
<comment type="function">
    <text evidence="4">Catalyzes the transfer of acetyl from acetyl-CoA to desacetylmycothiol (Cys-GlcN-Ins) to form mycothiol.</text>
</comment>
<dbReference type="InterPro" id="IPR000182">
    <property type="entry name" value="GNAT_dom"/>
</dbReference>
<dbReference type="GO" id="GO:0008999">
    <property type="term" value="F:protein-N-terminal-alanine acetyltransferase activity"/>
    <property type="evidence" value="ECO:0007669"/>
    <property type="project" value="TreeGrafter"/>
</dbReference>
<comment type="catalytic activity">
    <reaction evidence="4">
        <text>1D-myo-inositol 2-(L-cysteinylamino)-2-deoxy-alpha-D-glucopyranoside + acetyl-CoA = mycothiol + CoA + H(+)</text>
        <dbReference type="Rhea" id="RHEA:26172"/>
        <dbReference type="ChEBI" id="CHEBI:15378"/>
        <dbReference type="ChEBI" id="CHEBI:16768"/>
        <dbReference type="ChEBI" id="CHEBI:57287"/>
        <dbReference type="ChEBI" id="CHEBI:57288"/>
        <dbReference type="ChEBI" id="CHEBI:58887"/>
        <dbReference type="EC" id="2.3.1.189"/>
    </reaction>
</comment>
<dbReference type="OrthoDB" id="3208058at2"/>
<keyword evidence="7" id="KW-1185">Reference proteome</keyword>
<keyword evidence="2 4" id="KW-0677">Repeat</keyword>
<evidence type="ECO:0000313" key="7">
    <source>
        <dbReference type="Proteomes" id="UP000280668"/>
    </source>
</evidence>
<dbReference type="EMBL" id="RKHK01000001">
    <property type="protein sequence ID" value="ROR72499.1"/>
    <property type="molecule type" value="Genomic_DNA"/>
</dbReference>
<dbReference type="PIRSF" id="PIRSF021524">
    <property type="entry name" value="MSH_acetyltransferase"/>
    <property type="match status" value="1"/>
</dbReference>
<dbReference type="Pfam" id="PF13508">
    <property type="entry name" value="Acetyltransf_7"/>
    <property type="match status" value="1"/>
</dbReference>
<dbReference type="Gene3D" id="3.40.630.30">
    <property type="match status" value="1"/>
</dbReference>
<reference evidence="6 7" key="1">
    <citation type="submission" date="2018-11" db="EMBL/GenBank/DDBJ databases">
        <title>Sequencing the genomes of 1000 actinobacteria strains.</title>
        <authorList>
            <person name="Klenk H.-P."/>
        </authorList>
    </citation>
    <scope>NUCLEOTIDE SEQUENCE [LARGE SCALE GENOMIC DNA]</scope>
    <source>
        <strain evidence="6 7">DSM 11294</strain>
    </source>
</reference>
<comment type="similarity">
    <text evidence="4">Belongs to the acetyltransferase family. MshD subfamily.</text>
</comment>
<dbReference type="NCBIfam" id="TIGR03448">
    <property type="entry name" value="mycothiol_MshD"/>
    <property type="match status" value="1"/>
</dbReference>
<accession>A0A3N2BB66</accession>
<dbReference type="SUPFAM" id="SSF55729">
    <property type="entry name" value="Acyl-CoA N-acyltransferases (Nat)"/>
    <property type="match status" value="2"/>
</dbReference>